<organism evidence="4 5">
    <name type="scientific">Microbacterium wangchenii</name>
    <dbReference type="NCBI Taxonomy" id="2541726"/>
    <lineage>
        <taxon>Bacteria</taxon>
        <taxon>Bacillati</taxon>
        <taxon>Actinomycetota</taxon>
        <taxon>Actinomycetes</taxon>
        <taxon>Micrococcales</taxon>
        <taxon>Microbacteriaceae</taxon>
        <taxon>Microbacterium</taxon>
    </lineage>
</organism>
<feature type="transmembrane region" description="Helical" evidence="2">
    <location>
        <begin position="2448"/>
        <end position="2468"/>
    </location>
</feature>
<dbReference type="SUPFAM" id="SSF53300">
    <property type="entry name" value="vWA-like"/>
    <property type="match status" value="1"/>
</dbReference>
<keyword evidence="2" id="KW-0472">Membrane</keyword>
<name>A0ABX5SS65_9MICO</name>
<dbReference type="EMBL" id="CP038266">
    <property type="protein sequence ID" value="QBR87699.1"/>
    <property type="molecule type" value="Genomic_DNA"/>
</dbReference>
<feature type="region of interest" description="Disordered" evidence="1">
    <location>
        <begin position="2162"/>
        <end position="2182"/>
    </location>
</feature>
<protein>
    <submittedName>
        <fullName evidence="4">VWA domain-containing protein</fullName>
    </submittedName>
</protein>
<dbReference type="PROSITE" id="PS50234">
    <property type="entry name" value="VWFA"/>
    <property type="match status" value="1"/>
</dbReference>
<dbReference type="InterPro" id="IPR001434">
    <property type="entry name" value="OmcB-like_DUF11"/>
</dbReference>
<reference evidence="4 5" key="1">
    <citation type="submission" date="2019-03" db="EMBL/GenBank/DDBJ databases">
        <authorList>
            <person name="Dong K."/>
        </authorList>
    </citation>
    <scope>NUCLEOTIDE SEQUENCE [LARGE SCALE GENOMIC DNA]</scope>
    <source>
        <strain evidence="5">dk512</strain>
    </source>
</reference>
<feature type="compositionally biased region" description="Polar residues" evidence="1">
    <location>
        <begin position="1042"/>
        <end position="1061"/>
    </location>
</feature>
<dbReference type="InterPro" id="IPR047589">
    <property type="entry name" value="DUF11_rpt"/>
</dbReference>
<accession>A0ABX5SS65</accession>
<sequence length="2480" mass="252543">MSRRRLALRHRWYGGAVAALLTGVLVFTGAGSPALAAVAEPSAPSESAASVPPEQDPAPPAQDPPQQEPAEPTQPPAPPAPETPVAPPAEVPAAPTSEPAPPTDDPSTEPTTAPTPAAPEPTEEPADVGVLAVPQPGATTAVITVKVGSDRVGVTGVSNLAGVVLLLNEGGAGGPNGTRPDGVAGTGEGWARCVSDAAGDCSFIVPNTGLGPFGFPQANRDDRYWVVQASVPDGYYANPSLRTGPGTGGGAATAYQFRTGNQLRAGNVYSSQNASDFMLSSGSQATASGGIWQQSRNNAPLDVSCGLDVALILDLSGSVGSDLAQLKSAANTFVDSLQGTPSRMSLFSFSTVSPAEGASANFPSLTSVATATQADAFKNRYAGWTAVGGTNWDRGLGVAAAANTAANNFDLAVIITDGDPTFYNQPQQGPGNFNRFRETENGIFSANALKAGPAGGSPTRLIAFGVGDGASGTATALNLRAISGPVAYDGSNGASADYYQTADYAGVGRDLRSLALGTCEGTLNVTKQIVPQSAPAGSIEGATPAGAGWQFTSEIGTAGVTTPEPVRTTTADATGTVSFPLQFPGGTDAASVTVTEAQQPGFTLQPVDGQNAVCTNLNTGDPVVPTGSPTDGFTVTVPSTQAVNCTVYNRAPSPEADITVTKNWVVNGVAYAEGAQPGGLSAQLQLTGPDDAAASNQGWGVTRSGYAQGDTVTVTEQVSLIDTTLCTDDAVVTSLNGAAVDIPLGTGYDLTLSQAQNTATITNTVTCESRLTLAKEVDGGDADPTSWTLNASFLAGAPVEEGLPGFSGVDGAPGTTSQPVTPNARYQLFESGGDARYIQVDERTDLQSNPQSTGSATCIRVDENGDPYPNSGYSDGINGGVNVPLGYRVQCTFVNQDAQLTLLKTVVNDDGGSATADEWDLTATPATLAGLTPTTVAGSEEVVAESIIQLRPDHVYTLTESTVEGYEFSRLQQRVGEEWVDVEANPDPAGYPRQNADGDWEVTVPALGAPVYRFVNDDIAPTLTLEKEVVSDTGGTAAPTDWTLTATTADGPNLSGPTGTSGEVAAGAVYTIGETGPDGYDWTDLTCTGYPDTTRAAPELTLQPGDAVTCTLTNDDVIVPVTIEKSDGAVAQAAGGVWTIRYPVVVTNTSSTLPTTYSLTDVPGFDASFTVLTQGWEGAPDVTDVPLEAGGTDEYTYVITAEVNRTPVDASALECSPTTGGGFFNTAEAAYPGGEASDTGCAVPAAPTVEKIAQPSVQDLATGAWTLSYRIAVANPSDIELSYDLTDIAGPLPAGVSGGQWTVSDPVAVGGGTFVRSPDPVGDGPLATGTLPPGATHTYTLSRTVTVAASVPDEALTCGAVVGEGGGVWNTASVTNGIAEPSSSDCAEVERPDADVTKTVTSTVQLADGTWQITYDIAVANSSETLAAVYSLDDALQFGGDITVDVATWTGPTGTGDFAADGTATLATDRALAPGTTETYTVVAQATIDAAAWEGGDLACEGTTAGGFLNTATVTVAGEQVPASDCAEPALPTIEKVGVAATQDPADPERWTVTYDVTVTSGGFDTFYSLADTPGFPTGIEPVTGTAQRTDLAGQPVLPVTPGTEFVTGVELAAGATHVYRVTWVVQLTDAYSEDDAACTGEPGSGFFNAAQLGVGDIPIDATDCIPVDERVYPSVAKTVTSAEQDPETGLWTILYDLEVTLPPVGEDNPKGLSAAYDLTDTLDFGDGIDIRSASWSGQSSGDFTFSPDPAVLASGTAIGPGVTHTYTVRVVAAVTAAAVEGGTTVCLPDGAGGFLNTAQLTSASVETDVRACAEPVFPEIEKTAVGDAVLDPDTGLWTVVYDIAVRYPASTADPLPTLAYVLTDVPDLPDGVELAGEWTAEAGTTDTPAPDAPSWDGTGTWTIVNGTFDPAADEVREHLFTITAQVRATATPTGEPVQCGDVEAPGVPIANTATVVSGGYSADDDACELVPFDDVGITKTTDGVEGPLEAGDAFDYVLTVTNNGIVDATDVRVADPVPSRLTVTAIDLSAAPGWSNDNAPALVDADNAVALSAARLAPGASVQIRLSVTVNALPAPPVVALGPDDPAPTPELPESILVNEACVTAVGDSDPSNDCDDITVQTRDIAAALFTRCVTDVPSVGFTLVKTGDLVDEPLELSWTPDGASPVTDPASVERSYPGGSTSHADEFPWVGVRTTPAGVGIDNAGLRPLRASDYAPGGGYYLPGTTTVMTPEQQAQFVVNGLILDPGEADFAWRGPSTLTLTVNPALTFQIPEMPAGGDCAAARHSDVRIEKTAALERTAPGGSFTYRLEAVNVSTDSAAEGVVVTDAIPAEIRVTDVSWPGQGDAEAFPNWRTCAVTGQNAAGYGGTLRCELFGPLHPAGSGLGASGAPPITLAATVDPGVGSTTIRNVAVVDSHTFGDPGDAGRDSDDAAVRVSLLPPTGGGPLAAFVLLGVLALAGGATALTVRRRPREDVAAGS</sequence>
<dbReference type="Proteomes" id="UP000295748">
    <property type="component" value="Chromosome"/>
</dbReference>
<dbReference type="InterPro" id="IPR002035">
    <property type="entry name" value="VWF_A"/>
</dbReference>
<feature type="compositionally biased region" description="Pro residues" evidence="1">
    <location>
        <begin position="54"/>
        <end position="90"/>
    </location>
</feature>
<keyword evidence="2" id="KW-0812">Transmembrane</keyword>
<dbReference type="CDD" id="cd00198">
    <property type="entry name" value="vWFA"/>
    <property type="match status" value="1"/>
</dbReference>
<evidence type="ECO:0000313" key="5">
    <source>
        <dbReference type="Proteomes" id="UP000295748"/>
    </source>
</evidence>
<keyword evidence="2" id="KW-1133">Transmembrane helix</keyword>
<proteinExistence type="predicted"/>
<feature type="region of interest" description="Disordered" evidence="1">
    <location>
        <begin position="37"/>
        <end position="125"/>
    </location>
</feature>
<feature type="domain" description="VWFA" evidence="3">
    <location>
        <begin position="308"/>
        <end position="514"/>
    </location>
</feature>
<evidence type="ECO:0000256" key="1">
    <source>
        <dbReference type="SAM" id="MobiDB-lite"/>
    </source>
</evidence>
<feature type="compositionally biased region" description="Low complexity" evidence="1">
    <location>
        <begin position="37"/>
        <end position="53"/>
    </location>
</feature>
<gene>
    <name evidence="4" type="ORF">E4K62_02675</name>
</gene>
<dbReference type="NCBIfam" id="TIGR01451">
    <property type="entry name" value="B_ant_repeat"/>
    <property type="match status" value="1"/>
</dbReference>
<evidence type="ECO:0000259" key="3">
    <source>
        <dbReference type="PROSITE" id="PS50234"/>
    </source>
</evidence>
<dbReference type="Pfam" id="PF19403">
    <property type="entry name" value="SpaA_2"/>
    <property type="match status" value="2"/>
</dbReference>
<dbReference type="Gene3D" id="3.40.50.410">
    <property type="entry name" value="von Willebrand factor, type A domain"/>
    <property type="match status" value="1"/>
</dbReference>
<dbReference type="Pfam" id="PF01345">
    <property type="entry name" value="DUF11"/>
    <property type="match status" value="1"/>
</dbReference>
<dbReference type="InterPro" id="IPR045826">
    <property type="entry name" value="SpaA_PFL_dom_2"/>
</dbReference>
<evidence type="ECO:0000313" key="4">
    <source>
        <dbReference type="EMBL" id="QBR87699.1"/>
    </source>
</evidence>
<keyword evidence="5" id="KW-1185">Reference proteome</keyword>
<feature type="region of interest" description="Disordered" evidence="1">
    <location>
        <begin position="1031"/>
        <end position="1061"/>
    </location>
</feature>
<evidence type="ECO:0000256" key="2">
    <source>
        <dbReference type="SAM" id="Phobius"/>
    </source>
</evidence>
<dbReference type="InterPro" id="IPR036465">
    <property type="entry name" value="vWFA_dom_sf"/>
</dbReference>
<dbReference type="RefSeq" id="WP_135063317.1">
    <property type="nucleotide sequence ID" value="NZ_CP038266.1"/>
</dbReference>
<dbReference type="SMART" id="SM00327">
    <property type="entry name" value="VWA"/>
    <property type="match status" value="1"/>
</dbReference>